<feature type="compositionally biased region" description="Low complexity" evidence="12">
    <location>
        <begin position="681"/>
        <end position="698"/>
    </location>
</feature>
<evidence type="ECO:0000256" key="9">
    <source>
        <dbReference type="ARBA" id="ARBA00022989"/>
    </source>
</evidence>
<evidence type="ECO:0000256" key="12">
    <source>
        <dbReference type="SAM" id="MobiDB-lite"/>
    </source>
</evidence>
<dbReference type="FunFam" id="1.10.510.10:FF:000480">
    <property type="entry name" value="Pollen receptor-like kinase 1"/>
    <property type="match status" value="1"/>
</dbReference>
<feature type="region of interest" description="Disordered" evidence="12">
    <location>
        <begin position="661"/>
        <end position="703"/>
    </location>
</feature>
<dbReference type="Pfam" id="PF08263">
    <property type="entry name" value="LRRNT_2"/>
    <property type="match status" value="1"/>
</dbReference>
<dbReference type="PANTHER" id="PTHR48003:SF3">
    <property type="entry name" value="LEUCINE-RICH REPEAT PROTEIN KINASE FAMILY PROTEIN"/>
    <property type="match status" value="1"/>
</dbReference>
<dbReference type="GO" id="GO:0004672">
    <property type="term" value="F:protein kinase activity"/>
    <property type="evidence" value="ECO:0007669"/>
    <property type="project" value="InterPro"/>
</dbReference>
<evidence type="ECO:0000256" key="13">
    <source>
        <dbReference type="SAM" id="SignalP"/>
    </source>
</evidence>
<dbReference type="PROSITE" id="PS50011">
    <property type="entry name" value="PROTEIN_KINASE_DOM"/>
    <property type="match status" value="1"/>
</dbReference>
<feature type="chain" id="PRO_5041236403" description="Protein kinase domain-containing protein" evidence="13">
    <location>
        <begin position="18"/>
        <end position="1020"/>
    </location>
</feature>
<dbReference type="FunFam" id="3.30.200.20:FF:000486">
    <property type="entry name" value="Leucine-rich repeat receptor-like protein kinase"/>
    <property type="match status" value="1"/>
</dbReference>
<evidence type="ECO:0000256" key="11">
    <source>
        <dbReference type="ARBA" id="ARBA00023170"/>
    </source>
</evidence>
<feature type="signal peptide" evidence="13">
    <location>
        <begin position="1"/>
        <end position="17"/>
    </location>
</feature>
<evidence type="ECO:0000313" key="16">
    <source>
        <dbReference type="Proteomes" id="UP001168098"/>
    </source>
</evidence>
<keyword evidence="7" id="KW-0547">Nucleotide-binding</keyword>
<dbReference type="InterPro" id="IPR032675">
    <property type="entry name" value="LRR_dom_sf"/>
</dbReference>
<dbReference type="InterPro" id="IPR013210">
    <property type="entry name" value="LRR_N_plant-typ"/>
</dbReference>
<keyword evidence="8" id="KW-0067">ATP-binding</keyword>
<proteinExistence type="predicted"/>
<dbReference type="InterPro" id="IPR053059">
    <property type="entry name" value="Inactive_SerThr-Kinase_ABA"/>
</dbReference>
<dbReference type="AlphaFoldDB" id="A0AA39DXC9"/>
<feature type="domain" description="Protein kinase" evidence="14">
    <location>
        <begin position="736"/>
        <end position="1020"/>
    </location>
</feature>
<name>A0AA39DXC9_VITRO</name>
<keyword evidence="6" id="KW-0677">Repeat</keyword>
<dbReference type="EMBL" id="JARBHA010000006">
    <property type="protein sequence ID" value="KAJ9698965.1"/>
    <property type="molecule type" value="Genomic_DNA"/>
</dbReference>
<keyword evidence="10" id="KW-0472">Membrane</keyword>
<evidence type="ECO:0000313" key="15">
    <source>
        <dbReference type="EMBL" id="KAJ9698965.1"/>
    </source>
</evidence>
<evidence type="ECO:0000256" key="7">
    <source>
        <dbReference type="ARBA" id="ARBA00022741"/>
    </source>
</evidence>
<evidence type="ECO:0000256" key="1">
    <source>
        <dbReference type="ARBA" id="ARBA00004167"/>
    </source>
</evidence>
<dbReference type="Gene3D" id="1.10.510.10">
    <property type="entry name" value="Transferase(Phosphotransferase) domain 1"/>
    <property type="match status" value="1"/>
</dbReference>
<dbReference type="SUPFAM" id="SSF52058">
    <property type="entry name" value="L domain-like"/>
    <property type="match status" value="2"/>
</dbReference>
<dbReference type="FunFam" id="3.80.10.10:FF:000400">
    <property type="entry name" value="Nuclear pore complex protein NUP107"/>
    <property type="match status" value="1"/>
</dbReference>
<evidence type="ECO:0000256" key="5">
    <source>
        <dbReference type="ARBA" id="ARBA00022729"/>
    </source>
</evidence>
<protein>
    <recommendedName>
        <fullName evidence="14">Protein kinase domain-containing protein</fullName>
    </recommendedName>
</protein>
<dbReference type="InterPro" id="IPR001611">
    <property type="entry name" value="Leu-rich_rpt"/>
</dbReference>
<keyword evidence="11" id="KW-0675">Receptor</keyword>
<organism evidence="15 16">
    <name type="scientific">Vitis rotundifolia</name>
    <name type="common">Muscadine grape</name>
    <dbReference type="NCBI Taxonomy" id="103349"/>
    <lineage>
        <taxon>Eukaryota</taxon>
        <taxon>Viridiplantae</taxon>
        <taxon>Streptophyta</taxon>
        <taxon>Embryophyta</taxon>
        <taxon>Tracheophyta</taxon>
        <taxon>Spermatophyta</taxon>
        <taxon>Magnoliopsida</taxon>
        <taxon>eudicotyledons</taxon>
        <taxon>Gunneridae</taxon>
        <taxon>Pentapetalae</taxon>
        <taxon>rosids</taxon>
        <taxon>Vitales</taxon>
        <taxon>Vitaceae</taxon>
        <taxon>Viteae</taxon>
        <taxon>Vitis</taxon>
    </lineage>
</organism>
<dbReference type="InterPro" id="IPR000719">
    <property type="entry name" value="Prot_kinase_dom"/>
</dbReference>
<keyword evidence="9" id="KW-1133">Transmembrane helix</keyword>
<evidence type="ECO:0000256" key="4">
    <source>
        <dbReference type="ARBA" id="ARBA00022692"/>
    </source>
</evidence>
<dbReference type="GO" id="GO:0016020">
    <property type="term" value="C:membrane"/>
    <property type="evidence" value="ECO:0007669"/>
    <property type="project" value="UniProtKB-SubCell"/>
</dbReference>
<dbReference type="Pfam" id="PF00560">
    <property type="entry name" value="LRR_1"/>
    <property type="match status" value="7"/>
</dbReference>
<gene>
    <name evidence="15" type="ORF">PVL29_007841</name>
</gene>
<dbReference type="PANTHER" id="PTHR48003">
    <property type="entry name" value="OS07G0626500 PROTEIN"/>
    <property type="match status" value="1"/>
</dbReference>
<keyword evidence="3" id="KW-0433">Leucine-rich repeat</keyword>
<dbReference type="Gene3D" id="3.30.200.20">
    <property type="entry name" value="Phosphorylase Kinase, domain 1"/>
    <property type="match status" value="1"/>
</dbReference>
<dbReference type="Gene3D" id="3.80.10.10">
    <property type="entry name" value="Ribonuclease Inhibitor"/>
    <property type="match status" value="3"/>
</dbReference>
<dbReference type="SUPFAM" id="SSF56112">
    <property type="entry name" value="Protein kinase-like (PK-like)"/>
    <property type="match status" value="1"/>
</dbReference>
<dbReference type="Pfam" id="PF07714">
    <property type="entry name" value="PK_Tyr_Ser-Thr"/>
    <property type="match status" value="1"/>
</dbReference>
<keyword evidence="16" id="KW-1185">Reference proteome</keyword>
<dbReference type="InterPro" id="IPR011009">
    <property type="entry name" value="Kinase-like_dom_sf"/>
</dbReference>
<reference evidence="15 16" key="1">
    <citation type="journal article" date="2023" name="BMC Biotechnol.">
        <title>Vitis rotundifolia cv Carlos genome sequencing.</title>
        <authorList>
            <person name="Huff M."/>
            <person name="Hulse-Kemp A."/>
            <person name="Scheffler B."/>
            <person name="Youngblood R."/>
            <person name="Simpson S."/>
            <person name="Babiker E."/>
            <person name="Staton M."/>
        </authorList>
    </citation>
    <scope>NUCLEOTIDE SEQUENCE [LARGE SCALE GENOMIC DNA]</scope>
    <source>
        <tissue evidence="15">Leaf</tissue>
    </source>
</reference>
<evidence type="ECO:0000256" key="2">
    <source>
        <dbReference type="ARBA" id="ARBA00022553"/>
    </source>
</evidence>
<evidence type="ECO:0000259" key="14">
    <source>
        <dbReference type="PROSITE" id="PS50011"/>
    </source>
</evidence>
<keyword evidence="5 13" id="KW-0732">Signal</keyword>
<accession>A0AA39DXC9</accession>
<evidence type="ECO:0000256" key="8">
    <source>
        <dbReference type="ARBA" id="ARBA00022840"/>
    </source>
</evidence>
<evidence type="ECO:0000256" key="3">
    <source>
        <dbReference type="ARBA" id="ARBA00022614"/>
    </source>
</evidence>
<dbReference type="GO" id="GO:0005524">
    <property type="term" value="F:ATP binding"/>
    <property type="evidence" value="ECO:0007669"/>
    <property type="project" value="UniProtKB-KW"/>
</dbReference>
<keyword evidence="4" id="KW-0812">Transmembrane</keyword>
<evidence type="ECO:0000256" key="6">
    <source>
        <dbReference type="ARBA" id="ARBA00022737"/>
    </source>
</evidence>
<evidence type="ECO:0000256" key="10">
    <source>
        <dbReference type="ARBA" id="ARBA00023136"/>
    </source>
</evidence>
<sequence>MHSTYLIFLLLVELAVGQSDFGALIELKKGIQKDPSGVLDSWDSKSSASDGCPENWFGIICSEGHVTSITLNDLGIVGDFHFTAITGLKMLQNLSVSNNLFTGTIEDVGSIESLAYLDLSHNAFHGLIPSDLTHLENIVLLNLSSNNFEGKVPTGFGDLEKLKYIDFRANGFSGDIMRLLSELGSVVHVDLSSNQFSGSLDLGLGNSSFVSSIQYLNISCNSLVGQLFAHDGMPYFDSLEVFDASNNQLVGAIPSFNFVVSLRILQLGRNHLTGSLPEALFQESSMILSELDLSLNQLEGPVGSITSATLKNLNLSSNRLTGLLPARVGHCSIIDLSNNMLSGNLSRMQSWGNYVEIIDLSSNKLTGTLPNQTSQFLRLTSLKLSNNSLGGSLPPVLGTYQELKVIDLSLNQLTGFLLPSFFNSTRLTDLNLSGNNLTGSIPLQAIPDIPSIDSTQNLSLVSLDLSGNSLSGHLPQEISGFHELVYLNLSNNLFEGSIPDDLPDGLKGFSVSYNNLSGIVPENLRRFPDSAFHPGNSFLAFPHSPSSSNAAPDLDLRGQGSSHMKPAVRAALIAGLVGGVSMIALLFVMICYGAHWIECGRDSLKGNGMKKGTDKETSSDLHTSALHKILDPSITSSGFPQDNTSSSHLGYEHEHGIISLVTKKPGDGSPPEPIREDEGISSPIFLLSPSNPSPSKSPYRPDENPDVIKVCSPDKLAGDLHLFDGSLVVTLEELSHAPAEVIGRSCHGTLYKATLDSGHVLAVKWLREGIAKGRKEFSREAKKLGNIKHPNLVSLQGYYWGPREHEKLIISNFINAPCLALYLHQMEPRKFPPLSLVERLKIARDIACCLNFLHNERAIPHGNLKSTNILLETRKLNALLTDYSLHRIMTPAGSAEQVLNAGALGYRPPEFASSSKPCPSLKSDVYAYGVILLELLTGKSSGEIVSGNTGVVDLTEWVRWLAAENRWGECFDRLIPGMQSVDHPPRCLHEMLQVALKCILPASERPDMRTVYEDISSVVL</sequence>
<dbReference type="Proteomes" id="UP001168098">
    <property type="component" value="Unassembled WGS sequence"/>
</dbReference>
<keyword evidence="2" id="KW-0597">Phosphoprotein</keyword>
<comment type="caution">
    <text evidence="15">The sequence shown here is derived from an EMBL/GenBank/DDBJ whole genome shotgun (WGS) entry which is preliminary data.</text>
</comment>
<comment type="subcellular location">
    <subcellularLocation>
        <location evidence="1">Membrane</location>
        <topology evidence="1">Single-pass membrane protein</topology>
    </subcellularLocation>
</comment>
<dbReference type="InterPro" id="IPR001245">
    <property type="entry name" value="Ser-Thr/Tyr_kinase_cat_dom"/>
</dbReference>